<feature type="transmembrane region" description="Helical" evidence="1">
    <location>
        <begin position="243"/>
        <end position="266"/>
    </location>
</feature>
<keyword evidence="1" id="KW-0472">Membrane</keyword>
<keyword evidence="3" id="KW-1185">Reference proteome</keyword>
<gene>
    <name evidence="2" type="ORF">AK812_SmicGene24371</name>
</gene>
<dbReference type="EMBL" id="LSRX01000572">
    <property type="protein sequence ID" value="OLP93701.1"/>
    <property type="molecule type" value="Genomic_DNA"/>
</dbReference>
<reference evidence="2 3" key="1">
    <citation type="submission" date="2016-02" db="EMBL/GenBank/DDBJ databases">
        <title>Genome analysis of coral dinoflagellate symbionts highlights evolutionary adaptations to a symbiotic lifestyle.</title>
        <authorList>
            <person name="Aranda M."/>
            <person name="Li Y."/>
            <person name="Liew Y.J."/>
            <person name="Baumgarten S."/>
            <person name="Simakov O."/>
            <person name="Wilson M."/>
            <person name="Piel J."/>
            <person name="Ashoor H."/>
            <person name="Bougouffa S."/>
            <person name="Bajic V.B."/>
            <person name="Ryu T."/>
            <person name="Ravasi T."/>
            <person name="Bayer T."/>
            <person name="Micklem G."/>
            <person name="Kim H."/>
            <person name="Bhak J."/>
            <person name="Lajeunesse T.C."/>
            <person name="Voolstra C.R."/>
        </authorList>
    </citation>
    <scope>NUCLEOTIDE SEQUENCE [LARGE SCALE GENOMIC DNA]</scope>
    <source>
        <strain evidence="2 3">CCMP2467</strain>
    </source>
</reference>
<evidence type="ECO:0000313" key="2">
    <source>
        <dbReference type="EMBL" id="OLP93701.1"/>
    </source>
</evidence>
<dbReference type="AlphaFoldDB" id="A0A1Q9DEU7"/>
<evidence type="ECO:0000256" key="1">
    <source>
        <dbReference type="SAM" id="Phobius"/>
    </source>
</evidence>
<organism evidence="2 3">
    <name type="scientific">Symbiodinium microadriaticum</name>
    <name type="common">Dinoflagellate</name>
    <name type="synonym">Zooxanthella microadriatica</name>
    <dbReference type="NCBI Taxonomy" id="2951"/>
    <lineage>
        <taxon>Eukaryota</taxon>
        <taxon>Sar</taxon>
        <taxon>Alveolata</taxon>
        <taxon>Dinophyceae</taxon>
        <taxon>Suessiales</taxon>
        <taxon>Symbiodiniaceae</taxon>
        <taxon>Symbiodinium</taxon>
    </lineage>
</organism>
<dbReference type="OrthoDB" id="410462at2759"/>
<keyword evidence="1" id="KW-0812">Transmembrane</keyword>
<feature type="transmembrane region" description="Helical" evidence="1">
    <location>
        <begin position="327"/>
        <end position="350"/>
    </location>
</feature>
<protein>
    <submittedName>
        <fullName evidence="2">Uncharacterized protein</fullName>
    </submittedName>
</protein>
<sequence length="459" mass="50817">MDFRQVDAKFRKHAVVLQALLYGLLLLFLVYRLSQIWTEHPPVEVTEEIWDGVGKWALCGHPHEGKVLYAAGMGLLKGYYVGHDYFSSTDFATASWALTSKMVDFGIWKLNCSIVDLTSWTPPQVPGTFILCFDVEIAYPLLESNGNWRMIEALVPDEVKAIELQKRKFGWDYGYTSELNESFTFVRVAHMTNSNGLTALWHRDRCGMTEFGSGTTGTISMLIVAIEKPFVTVTKKLGGLPQVFALSTGLGGFITVMTLVFTTIFVKKLPYGDISLEYDARLALRHLLALASPSVHGRAPPGQAAWVAALPQKDLVARGVANREARIWFLMLSALCMPLIVTLLTTLFVAKFCDIISGQNAGGAIAYFIFGHFDDACDQPLGTLAEIYWIVLAVKMPLRYLLPFAAAEGGVIPDPGNRTREFQHVNFRPEDFVEDEGGYPASCSICLVDFSADDTDLGL</sequence>
<accession>A0A1Q9DEU7</accession>
<keyword evidence="1" id="KW-1133">Transmembrane helix</keyword>
<evidence type="ECO:0000313" key="3">
    <source>
        <dbReference type="Proteomes" id="UP000186817"/>
    </source>
</evidence>
<dbReference type="Proteomes" id="UP000186817">
    <property type="component" value="Unassembled WGS sequence"/>
</dbReference>
<comment type="caution">
    <text evidence="2">The sequence shown here is derived from an EMBL/GenBank/DDBJ whole genome shotgun (WGS) entry which is preliminary data.</text>
</comment>
<proteinExistence type="predicted"/>
<name>A0A1Q9DEU7_SYMMI</name>